<dbReference type="Gene3D" id="1.10.510.10">
    <property type="entry name" value="Transferase(Phosphotransferase) domain 1"/>
    <property type="match status" value="1"/>
</dbReference>
<keyword evidence="3" id="KW-1185">Reference proteome</keyword>
<accession>A0A1C7NPQ2</accession>
<keyword evidence="2" id="KW-0418">Kinase</keyword>
<name>A0A1C7NPQ2_9FUNG</name>
<dbReference type="PROSITE" id="PS50011">
    <property type="entry name" value="PROTEIN_KINASE_DOM"/>
    <property type="match status" value="1"/>
</dbReference>
<reference evidence="2" key="1">
    <citation type="submission" date="2016-03" db="EMBL/GenBank/DDBJ databases">
        <title>Choanephora cucurbitarum.</title>
        <authorList>
            <person name="Min B."/>
            <person name="Park H."/>
            <person name="Park J.-H."/>
            <person name="Shin H.-D."/>
            <person name="Choi I.-G."/>
        </authorList>
    </citation>
    <scope>NUCLEOTIDE SEQUENCE [LARGE SCALE GENOMIC DNA]</scope>
    <source>
        <strain evidence="2">KUS-F28377</strain>
    </source>
</reference>
<proteinExistence type="predicted"/>
<dbReference type="SUPFAM" id="SSF56112">
    <property type="entry name" value="Protein kinase-like (PK-like)"/>
    <property type="match status" value="1"/>
</dbReference>
<gene>
    <name evidence="2" type="primary">KIN11</name>
    <name evidence="2" type="ORF">A0J61_02726</name>
</gene>
<dbReference type="PANTHER" id="PTHR22961:SF13">
    <property type="entry name" value="TRIBBLES"/>
    <property type="match status" value="1"/>
</dbReference>
<dbReference type="GO" id="GO:0005634">
    <property type="term" value="C:nucleus"/>
    <property type="evidence" value="ECO:0007669"/>
    <property type="project" value="TreeGrafter"/>
</dbReference>
<dbReference type="InParanoid" id="A0A1C7NPQ2"/>
<evidence type="ECO:0000259" key="1">
    <source>
        <dbReference type="PROSITE" id="PS50011"/>
    </source>
</evidence>
<dbReference type="AlphaFoldDB" id="A0A1C7NPQ2"/>
<dbReference type="SMART" id="SM00220">
    <property type="entry name" value="S_TKc"/>
    <property type="match status" value="1"/>
</dbReference>
<dbReference type="PANTHER" id="PTHR22961">
    <property type="entry name" value="SER/THR PROTEIN KINASE-TRB"/>
    <property type="match status" value="1"/>
</dbReference>
<dbReference type="InterPro" id="IPR024104">
    <property type="entry name" value="Tribbles/Ser_Thr_kinase_40"/>
</dbReference>
<dbReference type="Proteomes" id="UP000093000">
    <property type="component" value="Unassembled WGS sequence"/>
</dbReference>
<dbReference type="OrthoDB" id="193931at2759"/>
<dbReference type="EMBL" id="LUGH01000107">
    <property type="protein sequence ID" value="OBZ89214.1"/>
    <property type="molecule type" value="Genomic_DNA"/>
</dbReference>
<dbReference type="Pfam" id="PF00069">
    <property type="entry name" value="Pkinase"/>
    <property type="match status" value="1"/>
</dbReference>
<comment type="caution">
    <text evidence="2">The sequence shown here is derived from an EMBL/GenBank/DDBJ whole genome shotgun (WGS) entry which is preliminary data.</text>
</comment>
<sequence>MFNATQLLDTYCGSPFYAAPEMVTATPYRGPPVDMWSCGVILYAMLTGQLPFHCDTMPELFKKISMADYCEPSTLSTEALDLIRSLLCRNPKRRMTAEGVLKHAWLHHTMTKKKKRSQKEKSTCSVVDEEALVACHQQSKAMKFLLYIHRKSQVGPTRREKPKEIKKKHLSMLETAHRFKQFISTAFIQKRLTTL</sequence>
<dbReference type="GO" id="GO:0005524">
    <property type="term" value="F:ATP binding"/>
    <property type="evidence" value="ECO:0007669"/>
    <property type="project" value="InterPro"/>
</dbReference>
<dbReference type="InterPro" id="IPR000719">
    <property type="entry name" value="Prot_kinase_dom"/>
</dbReference>
<organism evidence="2 3">
    <name type="scientific">Choanephora cucurbitarum</name>
    <dbReference type="NCBI Taxonomy" id="101091"/>
    <lineage>
        <taxon>Eukaryota</taxon>
        <taxon>Fungi</taxon>
        <taxon>Fungi incertae sedis</taxon>
        <taxon>Mucoromycota</taxon>
        <taxon>Mucoromycotina</taxon>
        <taxon>Mucoromycetes</taxon>
        <taxon>Mucorales</taxon>
        <taxon>Mucorineae</taxon>
        <taxon>Choanephoraceae</taxon>
        <taxon>Choanephoroideae</taxon>
        <taxon>Choanephora</taxon>
    </lineage>
</organism>
<keyword evidence="2" id="KW-0808">Transferase</keyword>
<protein>
    <submittedName>
        <fullName evidence="2">SNF1-related protein kinase catalytic subunit alpha KIN11</fullName>
    </submittedName>
</protein>
<feature type="domain" description="Protein kinase" evidence="1">
    <location>
        <begin position="1"/>
        <end position="106"/>
    </location>
</feature>
<evidence type="ECO:0000313" key="2">
    <source>
        <dbReference type="EMBL" id="OBZ89214.1"/>
    </source>
</evidence>
<dbReference type="STRING" id="101091.A0A1C7NPQ2"/>
<evidence type="ECO:0000313" key="3">
    <source>
        <dbReference type="Proteomes" id="UP000093000"/>
    </source>
</evidence>
<dbReference type="GO" id="GO:0031434">
    <property type="term" value="F:mitogen-activated protein kinase kinase binding"/>
    <property type="evidence" value="ECO:0007669"/>
    <property type="project" value="TreeGrafter"/>
</dbReference>
<dbReference type="InterPro" id="IPR011009">
    <property type="entry name" value="Kinase-like_dom_sf"/>
</dbReference>
<dbReference type="GO" id="GO:0004672">
    <property type="term" value="F:protein kinase activity"/>
    <property type="evidence" value="ECO:0007669"/>
    <property type="project" value="InterPro"/>
</dbReference>
<dbReference type="GO" id="GO:0032436">
    <property type="term" value="P:positive regulation of proteasomal ubiquitin-dependent protein catabolic process"/>
    <property type="evidence" value="ECO:0007669"/>
    <property type="project" value="TreeGrafter"/>
</dbReference>